<reference evidence="4" key="1">
    <citation type="submission" date="2022-12" db="EMBL/GenBank/DDBJ databases">
        <authorList>
            <person name="Petersen C."/>
        </authorList>
    </citation>
    <scope>NUCLEOTIDE SEQUENCE</scope>
    <source>
        <strain evidence="4">IBT 21472</strain>
    </source>
</reference>
<evidence type="ECO:0000313" key="5">
    <source>
        <dbReference type="Proteomes" id="UP001147746"/>
    </source>
</evidence>
<dbReference type="Gene3D" id="3.40.710.10">
    <property type="entry name" value="DD-peptidase/beta-lactamase superfamily"/>
    <property type="match status" value="1"/>
</dbReference>
<comment type="similarity">
    <text evidence="1">Belongs to the peptidase S12 family.</text>
</comment>
<dbReference type="Proteomes" id="UP001147746">
    <property type="component" value="Unassembled WGS sequence"/>
</dbReference>
<dbReference type="PANTHER" id="PTHR46825:SF9">
    <property type="entry name" value="BETA-LACTAMASE-RELATED DOMAIN-CONTAINING PROTEIN"/>
    <property type="match status" value="1"/>
</dbReference>
<evidence type="ECO:0000259" key="2">
    <source>
        <dbReference type="Pfam" id="PF00144"/>
    </source>
</evidence>
<feature type="domain" description="Beta-lactamase-related" evidence="2">
    <location>
        <begin position="12"/>
        <end position="335"/>
    </location>
</feature>
<dbReference type="AlphaFoldDB" id="A0A9W9Q9S3"/>
<evidence type="ECO:0000313" key="4">
    <source>
        <dbReference type="EMBL" id="KAJ5324891.1"/>
    </source>
</evidence>
<feature type="domain" description="Peptidase S12 Pab87-related C-terminal" evidence="3">
    <location>
        <begin position="389"/>
        <end position="495"/>
    </location>
</feature>
<keyword evidence="5" id="KW-1185">Reference proteome</keyword>
<dbReference type="InterPro" id="IPR012338">
    <property type="entry name" value="Beta-lactam/transpept-like"/>
</dbReference>
<dbReference type="PANTHER" id="PTHR46825">
    <property type="entry name" value="D-ALANYL-D-ALANINE-CARBOXYPEPTIDASE/ENDOPEPTIDASE AMPH"/>
    <property type="match status" value="1"/>
</dbReference>
<dbReference type="EMBL" id="JAPZBO010000002">
    <property type="protein sequence ID" value="KAJ5324891.1"/>
    <property type="molecule type" value="Genomic_DNA"/>
</dbReference>
<proteinExistence type="inferred from homology"/>
<sequence>MPLTQSPFTAKFNDRVQGLLDRWHVPGLAIAVIDGPSTFSKGYGFSVLPDTPVTPETVFFTASTTKSFTAASVSLLIDENPGLDWTSTLSSVIKDEFVLSDSSITSQVTFEDALSNRAGLSDHKLSFGPKTNSVKDAVRSLRHLPLAADFRARYLYSSYMFSAVSHAVETMTGSGLGDLMKERLWGPLGMRHTYWTPQQAAADPGTILAQGYAWDASTKTFIEQPVPDFPAVSGAGAMISNVVDYAKWLRGMMNMSSPLSQAAHQTLTEPRIHFTESGNNPFAPPHAYALGWTIDTYHGQRVIWHGGSWTGFGSVMMYLPDLQWGLVMMGNTTGTTNCVQISLFMDMLDELLGTPSPERVDWSSELELRIANRRRDNLRVRERLYPSLPSQPSRPSVSLDAHAGRYSHPAYGNLDLELRGVSLFADRLLQEIPMVIWMLHVTGDSWLARLEVLRQDPRDYDFVKATFEFTVDRVAKRVGLDLEPALGGEMIWFNRLIL</sequence>
<dbReference type="InterPro" id="IPR001466">
    <property type="entry name" value="Beta-lactam-related"/>
</dbReference>
<comment type="caution">
    <text evidence="4">The sequence shown here is derived from an EMBL/GenBank/DDBJ whole genome shotgun (WGS) entry which is preliminary data.</text>
</comment>
<accession>A0A9W9Q9S3</accession>
<protein>
    <submittedName>
        <fullName evidence="4">Beta-lactamase/transpeptidase-like protein</fullName>
    </submittedName>
</protein>
<dbReference type="OrthoDB" id="5946976at2759"/>
<reference evidence="4" key="2">
    <citation type="journal article" date="2023" name="IMA Fungus">
        <title>Comparative genomic study of the Penicillium genus elucidates a diverse pangenome and 15 lateral gene transfer events.</title>
        <authorList>
            <person name="Petersen C."/>
            <person name="Sorensen T."/>
            <person name="Nielsen M.R."/>
            <person name="Sondergaard T.E."/>
            <person name="Sorensen J.L."/>
            <person name="Fitzpatrick D.A."/>
            <person name="Frisvad J.C."/>
            <person name="Nielsen K.L."/>
        </authorList>
    </citation>
    <scope>NUCLEOTIDE SEQUENCE</scope>
    <source>
        <strain evidence="4">IBT 21472</strain>
    </source>
</reference>
<dbReference type="InterPro" id="IPR050491">
    <property type="entry name" value="AmpC-like"/>
</dbReference>
<dbReference type="Pfam" id="PF00144">
    <property type="entry name" value="Beta-lactamase"/>
    <property type="match status" value="1"/>
</dbReference>
<dbReference type="Pfam" id="PF11954">
    <property type="entry name" value="DUF3471"/>
    <property type="match status" value="1"/>
</dbReference>
<organism evidence="4 5">
    <name type="scientific">Penicillium atrosanguineum</name>
    <dbReference type="NCBI Taxonomy" id="1132637"/>
    <lineage>
        <taxon>Eukaryota</taxon>
        <taxon>Fungi</taxon>
        <taxon>Dikarya</taxon>
        <taxon>Ascomycota</taxon>
        <taxon>Pezizomycotina</taxon>
        <taxon>Eurotiomycetes</taxon>
        <taxon>Eurotiomycetidae</taxon>
        <taxon>Eurotiales</taxon>
        <taxon>Aspergillaceae</taxon>
        <taxon>Penicillium</taxon>
    </lineage>
</organism>
<evidence type="ECO:0000259" key="3">
    <source>
        <dbReference type="Pfam" id="PF11954"/>
    </source>
</evidence>
<dbReference type="InterPro" id="IPR021860">
    <property type="entry name" value="Peptidase_S12_Pab87-rel_C"/>
</dbReference>
<evidence type="ECO:0000256" key="1">
    <source>
        <dbReference type="ARBA" id="ARBA00038215"/>
    </source>
</evidence>
<name>A0A9W9Q9S3_9EURO</name>
<gene>
    <name evidence="4" type="ORF">N7476_003491</name>
</gene>
<dbReference type="SUPFAM" id="SSF56601">
    <property type="entry name" value="beta-lactamase/transpeptidase-like"/>
    <property type="match status" value="1"/>
</dbReference>